<reference evidence="16 17" key="1">
    <citation type="submission" date="2025-05" db="UniProtKB">
        <authorList>
            <consortium name="RefSeq"/>
        </authorList>
    </citation>
    <scope>IDENTIFICATION</scope>
    <source>
        <tissue evidence="16 17">Blood</tissue>
    </source>
</reference>
<dbReference type="RefSeq" id="XP_067169451.1">
    <property type="nucleotide sequence ID" value="XM_067313350.1"/>
</dbReference>
<dbReference type="SUPFAM" id="SSF47473">
    <property type="entry name" value="EF-hand"/>
    <property type="match status" value="1"/>
</dbReference>
<dbReference type="PROSITE" id="PS00303">
    <property type="entry name" value="S100_CABP"/>
    <property type="match status" value="1"/>
</dbReference>
<keyword evidence="5" id="KW-0963">Cytoplasm</keyword>
<dbReference type="InterPro" id="IPR001751">
    <property type="entry name" value="S100/CaBP7/8-like_CS"/>
</dbReference>
<evidence type="ECO:0000256" key="11">
    <source>
        <dbReference type="ARBA" id="ARBA00023242"/>
    </source>
</evidence>
<gene>
    <name evidence="16 17 18" type="primary">LOC106484283</name>
</gene>
<keyword evidence="6" id="KW-0964">Secreted</keyword>
<comment type="similarity">
    <text evidence="4 13">Belongs to the S-100 family.</text>
</comment>
<evidence type="ECO:0000256" key="1">
    <source>
        <dbReference type="ARBA" id="ARBA00004123"/>
    </source>
</evidence>
<keyword evidence="8" id="KW-0677">Repeat</keyword>
<keyword evidence="15" id="KW-1185">Reference proteome</keyword>
<keyword evidence="9 13" id="KW-0106">Calcium</keyword>
<dbReference type="PANTHER" id="PTHR11639:SF51">
    <property type="entry name" value="PROTEIN S100-A4"/>
    <property type="match status" value="1"/>
</dbReference>
<evidence type="ECO:0000256" key="7">
    <source>
        <dbReference type="ARBA" id="ARBA00022723"/>
    </source>
</evidence>
<evidence type="ECO:0000313" key="15">
    <source>
        <dbReference type="Proteomes" id="UP001652627"/>
    </source>
</evidence>
<proteinExistence type="inferred from homology"/>
<accession>A0ABM4FWX9</accession>
<evidence type="ECO:0000256" key="4">
    <source>
        <dbReference type="ARBA" id="ARBA00007323"/>
    </source>
</evidence>
<dbReference type="RefSeq" id="XP_067169452.1">
    <property type="nucleotide sequence ID" value="XM_067313351.1"/>
</dbReference>
<dbReference type="SMART" id="SM01394">
    <property type="entry name" value="S_100"/>
    <property type="match status" value="1"/>
</dbReference>
<dbReference type="SMART" id="SM00054">
    <property type="entry name" value="EFh"/>
    <property type="match status" value="1"/>
</dbReference>
<evidence type="ECO:0000256" key="8">
    <source>
        <dbReference type="ARBA" id="ARBA00022737"/>
    </source>
</evidence>
<keyword evidence="7 13" id="KW-0479">Metal-binding</keyword>
<dbReference type="Pfam" id="PF01023">
    <property type="entry name" value="S_100"/>
    <property type="match status" value="1"/>
</dbReference>
<evidence type="ECO:0000256" key="10">
    <source>
        <dbReference type="ARBA" id="ARBA00022990"/>
    </source>
</evidence>
<evidence type="ECO:0000256" key="9">
    <source>
        <dbReference type="ARBA" id="ARBA00022837"/>
    </source>
</evidence>
<dbReference type="GeneID" id="106484283"/>
<evidence type="ECO:0000256" key="2">
    <source>
        <dbReference type="ARBA" id="ARBA00004496"/>
    </source>
</evidence>
<evidence type="ECO:0000256" key="5">
    <source>
        <dbReference type="ARBA" id="ARBA00022490"/>
    </source>
</evidence>
<evidence type="ECO:0000256" key="6">
    <source>
        <dbReference type="ARBA" id="ARBA00022525"/>
    </source>
</evidence>
<evidence type="ECO:0000313" key="18">
    <source>
        <dbReference type="RefSeq" id="XP_067169453.1"/>
    </source>
</evidence>
<keyword evidence="11" id="KW-0539">Nucleus</keyword>
<keyword evidence="10" id="KW-0007">Acetylation</keyword>
<evidence type="ECO:0000256" key="13">
    <source>
        <dbReference type="RuleBase" id="RU361184"/>
    </source>
</evidence>
<feature type="domain" description="EF-hand" evidence="14">
    <location>
        <begin position="50"/>
        <end position="85"/>
    </location>
</feature>
<dbReference type="InterPro" id="IPR018247">
    <property type="entry name" value="EF_Hand_1_Ca_BS"/>
</dbReference>
<dbReference type="InterPro" id="IPR034325">
    <property type="entry name" value="S-100_dom"/>
</dbReference>
<evidence type="ECO:0000313" key="17">
    <source>
        <dbReference type="RefSeq" id="XP_067169452.1"/>
    </source>
</evidence>
<dbReference type="RefSeq" id="XP_067169453.1">
    <property type="nucleotide sequence ID" value="XM_067313352.1"/>
</dbReference>
<evidence type="ECO:0000256" key="12">
    <source>
        <dbReference type="ARBA" id="ARBA00056127"/>
    </source>
</evidence>
<dbReference type="CDD" id="cd00213">
    <property type="entry name" value="S-100"/>
    <property type="match status" value="1"/>
</dbReference>
<dbReference type="InterPro" id="IPR013787">
    <property type="entry name" value="S100_Ca-bd_sub"/>
</dbReference>
<evidence type="ECO:0000259" key="14">
    <source>
        <dbReference type="PROSITE" id="PS50222"/>
    </source>
</evidence>
<evidence type="ECO:0000313" key="16">
    <source>
        <dbReference type="RefSeq" id="XP_067169451.1"/>
    </source>
</evidence>
<dbReference type="InterPro" id="IPR002048">
    <property type="entry name" value="EF_hand_dom"/>
</dbReference>
<comment type="subcellular location">
    <subcellularLocation>
        <location evidence="2">Cytoplasm</location>
    </subcellularLocation>
    <subcellularLocation>
        <location evidence="1">Nucleus</location>
    </subcellularLocation>
    <subcellularLocation>
        <location evidence="3">Secreted</location>
    </subcellularLocation>
</comment>
<dbReference type="Gene3D" id="1.10.238.10">
    <property type="entry name" value="EF-hand"/>
    <property type="match status" value="1"/>
</dbReference>
<name>A0ABM4FWX9_9AVES</name>
<dbReference type="Proteomes" id="UP001652627">
    <property type="component" value="Chromosome 31"/>
</dbReference>
<dbReference type="PROSITE" id="PS50222">
    <property type="entry name" value="EF_HAND_2"/>
    <property type="match status" value="1"/>
</dbReference>
<comment type="function">
    <text evidence="12">Calcium-binding protein that plays a role in various cellular processes including motility, angiogenesis, cell differentiation, apoptosis, and autophagy. Increases cell motility and invasiveness by interacting with non-muscle myosin heavy chain (NMMHC) IIA/MYH9. Mechanistically, promotes filament depolymerization and increases the amount of soluble myosin-IIA, resulting in the formation of stable protrusions facilitating chemotaxis. Also modulates the pro-apoptotic function of TP53 by binding to its C-terminal transactivation domain within the nucleus and reducing its protein levels. Within the extracellular space, stimulates cytokine production including granulocyte colony-stimulating factor and CCL24 from T-lymphocytes. In addition, stimulates T-lymphocyte chemotaxis by acting as a chemoattractant complex with PGLYRP1 that promotes lymphocyte migration via CCR5 and CXCR3 receptors.</text>
</comment>
<evidence type="ECO:0000256" key="3">
    <source>
        <dbReference type="ARBA" id="ARBA00004613"/>
    </source>
</evidence>
<dbReference type="PROSITE" id="PS00018">
    <property type="entry name" value="EF_HAND_1"/>
    <property type="match status" value="1"/>
</dbReference>
<dbReference type="PANTHER" id="PTHR11639">
    <property type="entry name" value="S100 CALCIUM-BINDING PROTEIN"/>
    <property type="match status" value="1"/>
</dbReference>
<organism evidence="15 17">
    <name type="scientific">Apteryx mantelli</name>
    <name type="common">North Island brown kiwi</name>
    <dbReference type="NCBI Taxonomy" id="2696672"/>
    <lineage>
        <taxon>Eukaryota</taxon>
        <taxon>Metazoa</taxon>
        <taxon>Chordata</taxon>
        <taxon>Craniata</taxon>
        <taxon>Vertebrata</taxon>
        <taxon>Euteleostomi</taxon>
        <taxon>Archelosauria</taxon>
        <taxon>Archosauria</taxon>
        <taxon>Dinosauria</taxon>
        <taxon>Saurischia</taxon>
        <taxon>Theropoda</taxon>
        <taxon>Coelurosauria</taxon>
        <taxon>Aves</taxon>
        <taxon>Palaeognathae</taxon>
        <taxon>Apterygiformes</taxon>
        <taxon>Apterygidae</taxon>
        <taxon>Apteryx</taxon>
    </lineage>
</organism>
<sequence length="101" mass="11579">MACSLEQALATMVCTFHKYSGREGDKYKLSKAELKELLNEELPVFGSGQMDEGEFRRIVNDLDHNKDGEVDFQEFACFMACIAMGYHEFFKDCPGKQPRKK</sequence>
<protein>
    <recommendedName>
        <fullName evidence="13">Protein S100</fullName>
    </recommendedName>
    <alternativeName>
        <fullName evidence="13">S100 calcium-binding protein</fullName>
    </alternativeName>
</protein>
<dbReference type="InterPro" id="IPR011992">
    <property type="entry name" value="EF-hand-dom_pair"/>
</dbReference>